<feature type="transmembrane region" description="Helical" evidence="7">
    <location>
        <begin position="36"/>
        <end position="53"/>
    </location>
</feature>
<feature type="transmembrane region" description="Helical" evidence="7">
    <location>
        <begin position="386"/>
        <end position="408"/>
    </location>
</feature>
<feature type="transmembrane region" description="Helical" evidence="7">
    <location>
        <begin position="438"/>
        <end position="456"/>
    </location>
</feature>
<dbReference type="InterPro" id="IPR032692">
    <property type="entry name" value="YccS_N"/>
</dbReference>
<dbReference type="GO" id="GO:0005886">
    <property type="term" value="C:plasma membrane"/>
    <property type="evidence" value="ECO:0007669"/>
    <property type="project" value="UniProtKB-SubCell"/>
</dbReference>
<keyword evidence="10" id="KW-0614">Plasmid</keyword>
<dbReference type="PANTHER" id="PTHR30509:SF8">
    <property type="entry name" value="INNER MEMBRANE PROTEIN YCCS"/>
    <property type="match status" value="1"/>
</dbReference>
<geneLocation type="plasmid" evidence="10">
    <name>p-HB236076</name>
</geneLocation>
<dbReference type="PANTHER" id="PTHR30509">
    <property type="entry name" value="P-HYDROXYBENZOIC ACID EFFLUX PUMP SUBUNIT-RELATED"/>
    <property type="match status" value="1"/>
</dbReference>
<dbReference type="RefSeq" id="WP_306099470.1">
    <property type="nucleotide sequence ID" value="NZ_CP162602.1"/>
</dbReference>
<dbReference type="KEGG" id="vih:AB0763_16110"/>
<feature type="transmembrane region" description="Helical" evidence="7">
    <location>
        <begin position="12"/>
        <end position="30"/>
    </location>
</feature>
<evidence type="ECO:0000256" key="7">
    <source>
        <dbReference type="SAM" id="Phobius"/>
    </source>
</evidence>
<evidence type="ECO:0000256" key="1">
    <source>
        <dbReference type="ARBA" id="ARBA00004651"/>
    </source>
</evidence>
<feature type="domain" description="Integral membrane bound transporter" evidence="9">
    <location>
        <begin position="401"/>
        <end position="522"/>
    </location>
</feature>
<protein>
    <submittedName>
        <fullName evidence="10">YccS family putative transporter</fullName>
    </submittedName>
</protein>
<feature type="transmembrane region" description="Helical" evidence="7">
    <location>
        <begin position="462"/>
        <end position="479"/>
    </location>
</feature>
<reference evidence="10" key="1">
    <citation type="submission" date="2024-07" db="EMBL/GenBank/DDBJ databases">
        <title>Genome Analysis of a Potential Novel Vibrio Species Secreting pH- and Thermo-stable Alginate Lyase and its Application in Producing Alginate Oligosaccharides.</title>
        <authorList>
            <person name="Huang H."/>
            <person name="Bao K."/>
        </authorList>
    </citation>
    <scope>NUCLEOTIDE SEQUENCE</scope>
    <source>
        <strain evidence="10">HB236076</strain>
        <plasmid evidence="10">p-HB236076</plasmid>
    </source>
</reference>
<evidence type="ECO:0000313" key="10">
    <source>
        <dbReference type="EMBL" id="XDK26566.1"/>
    </source>
</evidence>
<dbReference type="InterPro" id="IPR049453">
    <property type="entry name" value="Memb_transporter_dom"/>
</dbReference>
<evidence type="ECO:0000259" key="9">
    <source>
        <dbReference type="Pfam" id="PF13515"/>
    </source>
</evidence>
<feature type="domain" description="Integral membrane protein YccS N-terminal" evidence="8">
    <location>
        <begin position="66"/>
        <end position="346"/>
    </location>
</feature>
<evidence type="ECO:0000256" key="2">
    <source>
        <dbReference type="ARBA" id="ARBA00022475"/>
    </source>
</evidence>
<keyword evidence="4 7" id="KW-1133">Transmembrane helix</keyword>
<keyword evidence="2" id="KW-1003">Cell membrane</keyword>
<evidence type="ECO:0000256" key="5">
    <source>
        <dbReference type="ARBA" id="ARBA00023136"/>
    </source>
</evidence>
<feature type="transmembrane region" description="Helical" evidence="7">
    <location>
        <begin position="88"/>
        <end position="104"/>
    </location>
</feature>
<dbReference type="Pfam" id="PF13515">
    <property type="entry name" value="FUSC_2"/>
    <property type="match status" value="1"/>
</dbReference>
<dbReference type="AlphaFoldDB" id="A0AB39HKE9"/>
<feature type="transmembrane region" description="Helical" evidence="7">
    <location>
        <begin position="510"/>
        <end position="528"/>
    </location>
</feature>
<organism evidence="10">
    <name type="scientific">Vibrio sp. HB236076</name>
    <dbReference type="NCBI Taxonomy" id="3232307"/>
    <lineage>
        <taxon>Bacteria</taxon>
        <taxon>Pseudomonadati</taxon>
        <taxon>Pseudomonadota</taxon>
        <taxon>Gammaproteobacteria</taxon>
        <taxon>Vibrionales</taxon>
        <taxon>Vibrionaceae</taxon>
        <taxon>Vibrio</taxon>
    </lineage>
</organism>
<accession>A0AB39HKE9</accession>
<sequence>MLQSLRHLWSNKTINYSFMMLIILLGVILPCWYYQLNTWVTPLILGVIAAALAESDSSGTGRVTSLLLTFICFATAAFSVEYLFDKPLWFAIGLFVSTFGFIILGAIGPRYASIAFGSILLAIYAMLGTHGPDDIWLQPLLLLSGSSWYYLISSLWRLLWPTQPIQQSLAHIFEQTAHYFEIKAEMFHPTDNMSPQPFRVEEAKRNGNLVAALNAGKLTFLNRAKHGQVTGSGMRYLNIYFHIQDIHERITSSHYRYQDLASDFKHSDVLFRVKHLLQTQAQCCRDIAHSLKVGSAYHHNAKCSDALSALQQSIQHLNDQNNPSWQSSLRQLEYVFQNLTTVESLLNNIHNPDVPDLEDIQLSDSTPKNGREALSRIRSHLNIDSLLFRHALRLAITLTLGYGIIQAFDLDRGYWILLTTLFVCQPNYSATKQKLAQRIIGTIAGLLIGWLLLVIFPSQESQMAFIVVAGVLFFAFRINNYSYATGFITLMVLFCFNQLGQGFAVISPRLFDTLVGCGLAAFALWYILPDWHSRKINKVMAESVHANLQYLSQSISQYRIGKKDNLAYRVARRDAHDKDANLAAAINHMLAEPGKYQKHTQESFRFLSLNHAMLSYISTLGAHRKRINNERAHTLIFDAFDSIYQHLNYLEQQFERTSPNEIERLSNLDENDIEQRLAQWHDDDSATVKLVLQQLSLIYHMLPEMHDLANRLSAAQHLEQSAESV</sequence>
<evidence type="ECO:0000256" key="6">
    <source>
        <dbReference type="ARBA" id="ARBA00043993"/>
    </source>
</evidence>
<keyword evidence="5 7" id="KW-0472">Membrane</keyword>
<evidence type="ECO:0000259" key="8">
    <source>
        <dbReference type="Pfam" id="PF12805"/>
    </source>
</evidence>
<feature type="transmembrane region" description="Helical" evidence="7">
    <location>
        <begin position="111"/>
        <end position="129"/>
    </location>
</feature>
<dbReference type="EMBL" id="CP162602">
    <property type="protein sequence ID" value="XDK26566.1"/>
    <property type="molecule type" value="Genomic_DNA"/>
</dbReference>
<feature type="transmembrane region" description="Helical" evidence="7">
    <location>
        <begin position="135"/>
        <end position="152"/>
    </location>
</feature>
<proteinExistence type="inferred from homology"/>
<comment type="subcellular location">
    <subcellularLocation>
        <location evidence="1">Cell membrane</location>
        <topology evidence="1">Multi-pass membrane protein</topology>
    </subcellularLocation>
</comment>
<dbReference type="NCBIfam" id="TIGR01667">
    <property type="entry name" value="YCCS_YHFK"/>
    <property type="match status" value="1"/>
</dbReference>
<evidence type="ECO:0000256" key="4">
    <source>
        <dbReference type="ARBA" id="ARBA00022989"/>
    </source>
</evidence>
<dbReference type="Pfam" id="PF12805">
    <property type="entry name" value="FUSC-like"/>
    <property type="match status" value="1"/>
</dbReference>
<dbReference type="InterPro" id="IPR010019">
    <property type="entry name" value="Integral_membrane_YccS"/>
</dbReference>
<feature type="transmembrane region" description="Helical" evidence="7">
    <location>
        <begin position="65"/>
        <end position="82"/>
    </location>
</feature>
<gene>
    <name evidence="10" type="primary">yccS</name>
    <name evidence="10" type="ORF">AB0763_16110</name>
</gene>
<dbReference type="NCBIfam" id="TIGR01666">
    <property type="entry name" value="YCCS"/>
    <property type="match status" value="1"/>
</dbReference>
<name>A0AB39HKE9_9VIBR</name>
<dbReference type="InterPro" id="IPR010020">
    <property type="entry name" value="Integral_membrane_YCCS_YHJK"/>
</dbReference>
<keyword evidence="3 7" id="KW-0812">Transmembrane</keyword>
<comment type="similarity">
    <text evidence="6">Belongs to the YccS/YhfK family.</text>
</comment>
<evidence type="ECO:0000256" key="3">
    <source>
        <dbReference type="ARBA" id="ARBA00022692"/>
    </source>
</evidence>